<proteinExistence type="inferred from homology"/>
<dbReference type="Proteomes" id="UP000182347">
    <property type="component" value="Unassembled WGS sequence"/>
</dbReference>
<dbReference type="PANTHER" id="PTHR18964">
    <property type="entry name" value="ROK (REPRESSOR, ORF, KINASE) FAMILY"/>
    <property type="match status" value="1"/>
</dbReference>
<name>A0A1G9N9N0_9BACI</name>
<accession>A0A1G9N9N0</accession>
<comment type="similarity">
    <text evidence="1">Belongs to the ROK (NagC/XylR) family.</text>
</comment>
<keyword evidence="3" id="KW-1185">Reference proteome</keyword>
<evidence type="ECO:0000313" key="3">
    <source>
        <dbReference type="Proteomes" id="UP000182347"/>
    </source>
</evidence>
<dbReference type="OrthoDB" id="9795247at2"/>
<dbReference type="AlphaFoldDB" id="A0A1G9N9N0"/>
<evidence type="ECO:0000313" key="2">
    <source>
        <dbReference type="EMBL" id="SDL83154.1"/>
    </source>
</evidence>
<sequence>MEKYLAFDIGGTFIKYAVIKEDAELVKSSKTATPETLGGLIGLIAQHAEANTDVSGIAISAPGAVSEEGVVYGSSALPYIHGPNIKQMVKEKTNLPVFMENDANCAGYAELWKGAAQGKQDVLAVVIGTGIGGAVIKNGSLHKGAHLHGGEFGYMLTRPEISEEDNTWSATASTAALVRMVAAAKRVESSSLSGEKIFSMAETGDKDCINAIDRFYHNLAVGLYNLQYIFDPELILIGGGISARPDLTDKIDEKLEEILLRVDIATIKPKIAACHFRQNSNLLGAVYGLKKQINPSDN</sequence>
<dbReference type="PANTHER" id="PTHR18964:SF170">
    <property type="entry name" value="SUGAR KINASE"/>
    <property type="match status" value="1"/>
</dbReference>
<protein>
    <submittedName>
        <fullName evidence="2">Sugar kinase of the NBD/HSP70 family, may contain an N-terminal HTH domain</fullName>
    </submittedName>
</protein>
<dbReference type="Pfam" id="PF00480">
    <property type="entry name" value="ROK"/>
    <property type="match status" value="1"/>
</dbReference>
<dbReference type="RefSeq" id="WP_074597642.1">
    <property type="nucleotide sequence ID" value="NZ_FNHF01000001.1"/>
</dbReference>
<keyword evidence="2" id="KW-0418">Kinase</keyword>
<dbReference type="GO" id="GO:0016301">
    <property type="term" value="F:kinase activity"/>
    <property type="evidence" value="ECO:0007669"/>
    <property type="project" value="UniProtKB-KW"/>
</dbReference>
<dbReference type="InterPro" id="IPR000600">
    <property type="entry name" value="ROK"/>
</dbReference>
<dbReference type="InterPro" id="IPR043129">
    <property type="entry name" value="ATPase_NBD"/>
</dbReference>
<reference evidence="3" key="1">
    <citation type="submission" date="2016-10" db="EMBL/GenBank/DDBJ databases">
        <authorList>
            <person name="Varghese N."/>
            <person name="Submissions S."/>
        </authorList>
    </citation>
    <scope>NUCLEOTIDE SEQUENCE [LARGE SCALE GENOMIC DNA]</scope>
    <source>
        <strain evidence="3">CGMCC 1.6199</strain>
    </source>
</reference>
<keyword evidence="2" id="KW-0808">Transferase</keyword>
<dbReference type="CDD" id="cd24152">
    <property type="entry name" value="ASKHA_NBD_ROK-like"/>
    <property type="match status" value="1"/>
</dbReference>
<organism evidence="2 3">
    <name type="scientific">Sediminibacillus halophilus</name>
    <dbReference type="NCBI Taxonomy" id="482461"/>
    <lineage>
        <taxon>Bacteria</taxon>
        <taxon>Bacillati</taxon>
        <taxon>Bacillota</taxon>
        <taxon>Bacilli</taxon>
        <taxon>Bacillales</taxon>
        <taxon>Bacillaceae</taxon>
        <taxon>Sediminibacillus</taxon>
    </lineage>
</organism>
<dbReference type="EMBL" id="FNHF01000001">
    <property type="protein sequence ID" value="SDL83154.1"/>
    <property type="molecule type" value="Genomic_DNA"/>
</dbReference>
<dbReference type="STRING" id="482461.SAMN05216244_0907"/>
<dbReference type="Gene3D" id="3.30.420.40">
    <property type="match status" value="2"/>
</dbReference>
<evidence type="ECO:0000256" key="1">
    <source>
        <dbReference type="ARBA" id="ARBA00006479"/>
    </source>
</evidence>
<gene>
    <name evidence="2" type="ORF">SAMN05216244_0907</name>
</gene>
<dbReference type="SUPFAM" id="SSF53067">
    <property type="entry name" value="Actin-like ATPase domain"/>
    <property type="match status" value="1"/>
</dbReference>